<dbReference type="NCBIfam" id="NF037959">
    <property type="entry name" value="MFS_SpdSyn"/>
    <property type="match status" value="1"/>
</dbReference>
<feature type="transmembrane region" description="Helical" evidence="2">
    <location>
        <begin position="302"/>
        <end position="321"/>
    </location>
</feature>
<dbReference type="InterPro" id="IPR029063">
    <property type="entry name" value="SAM-dependent_MTases_sf"/>
</dbReference>
<feature type="transmembrane region" description="Helical" evidence="2">
    <location>
        <begin position="37"/>
        <end position="58"/>
    </location>
</feature>
<dbReference type="RefSeq" id="WP_348263059.1">
    <property type="nucleotide sequence ID" value="NZ_CP121196.1"/>
</dbReference>
<keyword evidence="2" id="KW-0472">Membrane</keyword>
<dbReference type="SUPFAM" id="SSF53335">
    <property type="entry name" value="S-adenosyl-L-methionine-dependent methyltransferases"/>
    <property type="match status" value="1"/>
</dbReference>
<feature type="transmembrane region" description="Helical" evidence="2">
    <location>
        <begin position="387"/>
        <end position="405"/>
    </location>
</feature>
<evidence type="ECO:0000256" key="1">
    <source>
        <dbReference type="ARBA" id="ARBA00023115"/>
    </source>
</evidence>
<feature type="transmembrane region" description="Helical" evidence="2">
    <location>
        <begin position="243"/>
        <end position="261"/>
    </location>
</feature>
<dbReference type="CDD" id="cd02440">
    <property type="entry name" value="AdoMet_MTases"/>
    <property type="match status" value="1"/>
</dbReference>
<accession>A0AAU7DJI0</accession>
<feature type="transmembrane region" description="Helical" evidence="2">
    <location>
        <begin position="170"/>
        <end position="189"/>
    </location>
</feature>
<organism evidence="3">
    <name type="scientific">Telmatobacter sp. DSM 110680</name>
    <dbReference type="NCBI Taxonomy" id="3036704"/>
    <lineage>
        <taxon>Bacteria</taxon>
        <taxon>Pseudomonadati</taxon>
        <taxon>Acidobacteriota</taxon>
        <taxon>Terriglobia</taxon>
        <taxon>Terriglobales</taxon>
        <taxon>Acidobacteriaceae</taxon>
        <taxon>Telmatobacter</taxon>
    </lineage>
</organism>
<feature type="transmembrane region" description="Helical" evidence="2">
    <location>
        <begin position="139"/>
        <end position="158"/>
    </location>
</feature>
<keyword evidence="1" id="KW-0620">Polyamine biosynthesis</keyword>
<feature type="transmembrane region" description="Helical" evidence="2">
    <location>
        <begin position="363"/>
        <end position="380"/>
    </location>
</feature>
<dbReference type="PANTHER" id="PTHR43317:SF1">
    <property type="entry name" value="THERMOSPERMINE SYNTHASE ACAULIS5"/>
    <property type="match status" value="1"/>
</dbReference>
<evidence type="ECO:0000313" key="3">
    <source>
        <dbReference type="EMBL" id="XBH17834.1"/>
    </source>
</evidence>
<keyword evidence="2" id="KW-1133">Transmembrane helix</keyword>
<gene>
    <name evidence="3" type="ORF">P8935_00545</name>
</gene>
<feature type="transmembrane region" description="Helical" evidence="2">
    <location>
        <begin position="70"/>
        <end position="90"/>
    </location>
</feature>
<reference evidence="3" key="1">
    <citation type="submission" date="2023-03" db="EMBL/GenBank/DDBJ databases">
        <title>Edaphobacter sp.</title>
        <authorList>
            <person name="Huber K.J."/>
            <person name="Papendorf J."/>
            <person name="Pilke C."/>
            <person name="Bunk B."/>
            <person name="Sproeer C."/>
            <person name="Pester M."/>
        </authorList>
    </citation>
    <scope>NUCLEOTIDE SEQUENCE</scope>
    <source>
        <strain evidence="3">DSM 110680</strain>
    </source>
</reference>
<feature type="transmembrane region" description="Helical" evidence="2">
    <location>
        <begin position="273"/>
        <end position="290"/>
    </location>
</feature>
<dbReference type="Gene3D" id="3.40.50.150">
    <property type="entry name" value="Vaccinia Virus protein VP39"/>
    <property type="match status" value="1"/>
</dbReference>
<dbReference type="GO" id="GO:0006596">
    <property type="term" value="P:polyamine biosynthetic process"/>
    <property type="evidence" value="ECO:0007669"/>
    <property type="project" value="UniProtKB-KW"/>
</dbReference>
<sequence length="674" mass="73682">MTGSRWLFGSAVFLGAFLLFLVEPIAAKQLLPVLGGSAAVWVTCLVFFQTALLCAYLYAHWMSRRPRWNLYFALLILGFASAVGWCWRIGGAEGASTHPILTVFGVLGGTIGLPFLVLGTTSPLMQVWWARLHESVIPYRLFALSNLASLLALGLYPTVIEPRLTLEAQRIAWCCGFAVFASITGLLAWQTRKVEKTSLAEIAVDDEGTTAPPMHRLLWVLLPMGAAMQLSAVTSYLTANVAAIPLLWILPLAVYLLTIILAFEFPRLLPRSLVARFLILMLAGLGYALSKQDVEWPLRISIGFFLIEAFAAGLFCHSEAYRLRPQRAAESTLFYLSFAAGGALGAFVIGILFPMVFRFNLDLVITCCFTALLALLVMWGDGWSVRLLWGVATILMAVQIFWINIVNQRNTTVAVRNFYGALRVKQNFGFPGATMRVLTNGNVEHGTQIFGTNAQRRTPTSYYAEDSGVGLAIRNCCSGGARNIGVVGLGAGTIAAYGRPGDRIQFYEINPSVEPIARNVFTYIRDSGARVSIIDGDARRSLAAEAPQGFNVVVVDAFSGDAIPLHLLTTQALALYRRHLAPGGIIAFHISNRHVDLEAPIALLAKAAGMRAMAITTAANDDRGEFTATWMLVSDNADFFAQPEVEKGSRQPREIAGLRPWTDDFSSLLPVLHW</sequence>
<keyword evidence="2" id="KW-0812">Transmembrane</keyword>
<dbReference type="AlphaFoldDB" id="A0AAU7DJI0"/>
<name>A0AAU7DJI0_9BACT</name>
<evidence type="ECO:0000256" key="2">
    <source>
        <dbReference type="SAM" id="Phobius"/>
    </source>
</evidence>
<feature type="transmembrane region" description="Helical" evidence="2">
    <location>
        <begin position="217"/>
        <end position="237"/>
    </location>
</feature>
<dbReference type="EMBL" id="CP121196">
    <property type="protein sequence ID" value="XBH17834.1"/>
    <property type="molecule type" value="Genomic_DNA"/>
</dbReference>
<feature type="transmembrane region" description="Helical" evidence="2">
    <location>
        <begin position="333"/>
        <end position="357"/>
    </location>
</feature>
<proteinExistence type="predicted"/>
<feature type="transmembrane region" description="Helical" evidence="2">
    <location>
        <begin position="96"/>
        <end position="118"/>
    </location>
</feature>
<dbReference type="PANTHER" id="PTHR43317">
    <property type="entry name" value="THERMOSPERMINE SYNTHASE ACAULIS5"/>
    <property type="match status" value="1"/>
</dbReference>
<protein>
    <submittedName>
        <fullName evidence="3">Fused MFS/spermidine synthase</fullName>
    </submittedName>
</protein>